<keyword evidence="4" id="KW-1185">Reference proteome</keyword>
<dbReference type="RefSeq" id="WP_313868760.1">
    <property type="nucleotide sequence ID" value="NZ_CP132507.1"/>
</dbReference>
<feature type="signal peptide" evidence="2">
    <location>
        <begin position="1"/>
        <end position="21"/>
    </location>
</feature>
<accession>A0ABZ0B2F6</accession>
<reference evidence="3 4" key="1">
    <citation type="submission" date="2023-08" db="EMBL/GenBank/DDBJ databases">
        <title>Rhodoferax potami sp. nov. and Rhodoferax mekongensis sp. nov., isolated from the Mekong River in Thailand.</title>
        <authorList>
            <person name="Kitikhun S."/>
            <person name="Charoenyingcharoen P."/>
            <person name="Siriarchawattana P."/>
            <person name="Likhitrattanapisal S."/>
            <person name="Nilsakha T."/>
            <person name="Chanpet A."/>
            <person name="Rattanawaree P."/>
            <person name="Ingsriswang S."/>
        </authorList>
    </citation>
    <scope>NUCLEOTIDE SEQUENCE [LARGE SCALE GENOMIC DNA]</scope>
    <source>
        <strain evidence="3 4">TBRC 17307</strain>
    </source>
</reference>
<feature type="region of interest" description="Disordered" evidence="1">
    <location>
        <begin position="37"/>
        <end position="102"/>
    </location>
</feature>
<name>A0ABZ0B2F6_9BURK</name>
<protein>
    <submittedName>
        <fullName evidence="3">Uncharacterized protein</fullName>
    </submittedName>
</protein>
<sequence length="102" mass="10745">MRAALLSLATVAALGASLAPATSGSQAQRAQTEINKLANASGGQSGGLPANAPTDTRTNTLRSRSRIRRDTRIKKAGPGWSNRHVQRTAAKARNVKRSKGKR</sequence>
<keyword evidence="2" id="KW-0732">Signal</keyword>
<evidence type="ECO:0000313" key="3">
    <source>
        <dbReference type="EMBL" id="WNO06038.1"/>
    </source>
</evidence>
<evidence type="ECO:0000256" key="2">
    <source>
        <dbReference type="SAM" id="SignalP"/>
    </source>
</evidence>
<evidence type="ECO:0000256" key="1">
    <source>
        <dbReference type="SAM" id="MobiDB-lite"/>
    </source>
</evidence>
<feature type="chain" id="PRO_5047313859" evidence="2">
    <location>
        <begin position="22"/>
        <end position="102"/>
    </location>
</feature>
<dbReference type="Proteomes" id="UP001302257">
    <property type="component" value="Chromosome"/>
</dbReference>
<feature type="compositionally biased region" description="Basic residues" evidence="1">
    <location>
        <begin position="93"/>
        <end position="102"/>
    </location>
</feature>
<organism evidence="3 4">
    <name type="scientific">Rhodoferax mekongensis</name>
    <dbReference type="NCBI Taxonomy" id="3068341"/>
    <lineage>
        <taxon>Bacteria</taxon>
        <taxon>Pseudomonadati</taxon>
        <taxon>Pseudomonadota</taxon>
        <taxon>Betaproteobacteria</taxon>
        <taxon>Burkholderiales</taxon>
        <taxon>Comamonadaceae</taxon>
        <taxon>Rhodoferax</taxon>
    </lineage>
</organism>
<gene>
    <name evidence="3" type="ORF">RAN89_06305</name>
</gene>
<proteinExistence type="predicted"/>
<dbReference type="EMBL" id="CP132507">
    <property type="protein sequence ID" value="WNO06038.1"/>
    <property type="molecule type" value="Genomic_DNA"/>
</dbReference>
<evidence type="ECO:0000313" key="4">
    <source>
        <dbReference type="Proteomes" id="UP001302257"/>
    </source>
</evidence>
<feature type="compositionally biased region" description="Basic residues" evidence="1">
    <location>
        <begin position="63"/>
        <end position="75"/>
    </location>
</feature>